<sequence length="420" mass="47545">MTNTSKFYQLLLLMSFLMVSIKSQTLDELKSKMINEWKSIALELVPSQQGEEVFPTYERRQWNFTENSEFLMKFERFSDKSGANRIMTFDGSGIVTFQGASNVIEGAFLCQFHMNKSLVLTLHTDDLVSTFNSYEKGNIAWVKDKPQDITLLSVPAFNKLAGQYFIGYDILYIKDNYLYMGDVDALGNEASIDQPSRGLCAPLIPFSDDTTPLTLEELKQEIVKGVWISIAKEVRPGLDSQGQVTTTFQTRQFTFPTDSSFNLVVTSFPGPGQTDALTEFEIVGKLEWEGDASAVVSGAQFAQFIVNELYLTPKTEQLAAQFNQNLPQGIDPFKVNQKTNLTQKDFPAFGLTKDSQIKENDLLYQRENRLFLGARPVDGRRPFPTERRTYSLSDDLIDPERTGSNPIIIFMSILIFSIWI</sequence>
<evidence type="ECO:0000313" key="2">
    <source>
        <dbReference type="EMBL" id="CAD8118841.1"/>
    </source>
</evidence>
<dbReference type="GO" id="GO:0030178">
    <property type="term" value="P:negative regulation of Wnt signaling pathway"/>
    <property type="evidence" value="ECO:0007669"/>
    <property type="project" value="InterPro"/>
</dbReference>
<dbReference type="Proteomes" id="UP000692954">
    <property type="component" value="Unassembled WGS sequence"/>
</dbReference>
<evidence type="ECO:0000313" key="3">
    <source>
        <dbReference type="Proteomes" id="UP000692954"/>
    </source>
</evidence>
<keyword evidence="1" id="KW-0732">Signal</keyword>
<keyword evidence="3" id="KW-1185">Reference proteome</keyword>
<accession>A0A8S1QT81</accession>
<feature type="chain" id="PRO_5035874027" description="APCDD1 domain-containing protein" evidence="1">
    <location>
        <begin position="24"/>
        <end position="420"/>
    </location>
</feature>
<gene>
    <name evidence="2" type="ORF">PSON_ATCC_30995.1.T1180196</name>
</gene>
<dbReference type="OrthoDB" id="315871at2759"/>
<dbReference type="PANTHER" id="PTHR31021">
    <property type="entry name" value="ADENOMATOSIS POLYPOSIS COLI DOWN-REGULATED 1"/>
    <property type="match status" value="1"/>
</dbReference>
<comment type="caution">
    <text evidence="2">The sequence shown here is derived from an EMBL/GenBank/DDBJ whole genome shotgun (WGS) entry which is preliminary data.</text>
</comment>
<dbReference type="AlphaFoldDB" id="A0A8S1QT81"/>
<protein>
    <recommendedName>
        <fullName evidence="4">APCDD1 domain-containing protein</fullName>
    </recommendedName>
</protein>
<feature type="signal peptide" evidence="1">
    <location>
        <begin position="1"/>
        <end position="23"/>
    </location>
</feature>
<dbReference type="EMBL" id="CAJJDN010000118">
    <property type="protein sequence ID" value="CAD8118841.1"/>
    <property type="molecule type" value="Genomic_DNA"/>
</dbReference>
<name>A0A8S1QT81_9CILI</name>
<dbReference type="InterPro" id="IPR042425">
    <property type="entry name" value="APCDD1"/>
</dbReference>
<evidence type="ECO:0000256" key="1">
    <source>
        <dbReference type="SAM" id="SignalP"/>
    </source>
</evidence>
<dbReference type="GO" id="GO:0005886">
    <property type="term" value="C:plasma membrane"/>
    <property type="evidence" value="ECO:0007669"/>
    <property type="project" value="InterPro"/>
</dbReference>
<evidence type="ECO:0008006" key="4">
    <source>
        <dbReference type="Google" id="ProtNLM"/>
    </source>
</evidence>
<organism evidence="2 3">
    <name type="scientific">Paramecium sonneborni</name>
    <dbReference type="NCBI Taxonomy" id="65129"/>
    <lineage>
        <taxon>Eukaryota</taxon>
        <taxon>Sar</taxon>
        <taxon>Alveolata</taxon>
        <taxon>Ciliophora</taxon>
        <taxon>Intramacronucleata</taxon>
        <taxon>Oligohymenophorea</taxon>
        <taxon>Peniculida</taxon>
        <taxon>Parameciidae</taxon>
        <taxon>Paramecium</taxon>
    </lineage>
</organism>
<reference evidence="2" key="1">
    <citation type="submission" date="2021-01" db="EMBL/GenBank/DDBJ databases">
        <authorList>
            <consortium name="Genoscope - CEA"/>
            <person name="William W."/>
        </authorList>
    </citation>
    <scope>NUCLEOTIDE SEQUENCE</scope>
</reference>
<dbReference type="PANTHER" id="PTHR31021:SF1">
    <property type="entry name" value="CHROMOSOME UNDETERMINED SCAFFOLD_56, WHOLE GENOME SHOTGUN SEQUENCE"/>
    <property type="match status" value="1"/>
</dbReference>
<dbReference type="GO" id="GO:0017147">
    <property type="term" value="F:Wnt-protein binding"/>
    <property type="evidence" value="ECO:0007669"/>
    <property type="project" value="InterPro"/>
</dbReference>
<proteinExistence type="predicted"/>